<gene>
    <name evidence="13" type="primary">Slc5a8</name>
    <name evidence="13" type="ORF">T01_6270</name>
</gene>
<keyword evidence="8" id="KW-0406">Ion transport</keyword>
<dbReference type="AlphaFoldDB" id="A0A0V1BWD1"/>
<evidence type="ECO:0000313" key="13">
    <source>
        <dbReference type="EMBL" id="KRY41449.1"/>
    </source>
</evidence>
<feature type="transmembrane region" description="Helical" evidence="12">
    <location>
        <begin position="76"/>
        <end position="95"/>
    </location>
</feature>
<feature type="transmembrane region" description="Helical" evidence="12">
    <location>
        <begin position="115"/>
        <end position="135"/>
    </location>
</feature>
<evidence type="ECO:0000256" key="11">
    <source>
        <dbReference type="RuleBase" id="RU362091"/>
    </source>
</evidence>
<evidence type="ECO:0000256" key="10">
    <source>
        <dbReference type="ARBA" id="ARBA00023201"/>
    </source>
</evidence>
<accession>A0A0V1BWD1</accession>
<feature type="transmembrane region" description="Helical" evidence="12">
    <location>
        <begin position="147"/>
        <end position="171"/>
    </location>
</feature>
<dbReference type="CDD" id="cd11492">
    <property type="entry name" value="SLC5sbd_NIS-SMVT"/>
    <property type="match status" value="1"/>
</dbReference>
<evidence type="ECO:0000256" key="7">
    <source>
        <dbReference type="ARBA" id="ARBA00023053"/>
    </source>
</evidence>
<feature type="transmembrane region" description="Helical" evidence="12">
    <location>
        <begin position="442"/>
        <end position="460"/>
    </location>
</feature>
<evidence type="ECO:0000256" key="3">
    <source>
        <dbReference type="ARBA" id="ARBA00022448"/>
    </source>
</evidence>
<protein>
    <submittedName>
        <fullName evidence="13">Sodium-coupled monocarboxylate transporter 1</fullName>
    </submittedName>
</protein>
<evidence type="ECO:0000256" key="5">
    <source>
        <dbReference type="ARBA" id="ARBA00022692"/>
    </source>
</evidence>
<feature type="transmembrane region" description="Helical" evidence="12">
    <location>
        <begin position="299"/>
        <end position="320"/>
    </location>
</feature>
<feature type="transmembrane region" description="Helical" evidence="12">
    <location>
        <begin position="660"/>
        <end position="683"/>
    </location>
</feature>
<dbReference type="GO" id="GO:0015293">
    <property type="term" value="F:symporter activity"/>
    <property type="evidence" value="ECO:0007669"/>
    <property type="project" value="TreeGrafter"/>
</dbReference>
<keyword evidence="7" id="KW-0915">Sodium</keyword>
<feature type="transmembrane region" description="Helical" evidence="12">
    <location>
        <begin position="598"/>
        <end position="617"/>
    </location>
</feature>
<reference evidence="13 14" key="1">
    <citation type="submission" date="2015-01" db="EMBL/GenBank/DDBJ databases">
        <title>Evolution of Trichinella species and genotypes.</title>
        <authorList>
            <person name="Korhonen P.K."/>
            <person name="Edoardo P."/>
            <person name="Giuseppe L.R."/>
            <person name="Gasser R.B."/>
        </authorList>
    </citation>
    <scope>NUCLEOTIDE SEQUENCE [LARGE SCALE GENOMIC DNA]</scope>
    <source>
        <strain evidence="13">ISS3</strain>
    </source>
</reference>
<dbReference type="Pfam" id="PF00474">
    <property type="entry name" value="SSF"/>
    <property type="match status" value="1"/>
</dbReference>
<dbReference type="InterPro" id="IPR038377">
    <property type="entry name" value="Na/Glc_symporter_sf"/>
</dbReference>
<dbReference type="NCBIfam" id="TIGR00813">
    <property type="entry name" value="sss"/>
    <property type="match status" value="1"/>
</dbReference>
<keyword evidence="9 12" id="KW-0472">Membrane</keyword>
<keyword evidence="5 12" id="KW-0812">Transmembrane</keyword>
<feature type="transmembrane region" description="Helical" evidence="12">
    <location>
        <begin position="405"/>
        <end position="430"/>
    </location>
</feature>
<organism evidence="13 14">
    <name type="scientific">Trichinella spiralis</name>
    <name type="common">Trichina worm</name>
    <dbReference type="NCBI Taxonomy" id="6334"/>
    <lineage>
        <taxon>Eukaryota</taxon>
        <taxon>Metazoa</taxon>
        <taxon>Ecdysozoa</taxon>
        <taxon>Nematoda</taxon>
        <taxon>Enoplea</taxon>
        <taxon>Dorylaimia</taxon>
        <taxon>Trichinellida</taxon>
        <taxon>Trichinellidae</taxon>
        <taxon>Trichinella</taxon>
    </lineage>
</organism>
<dbReference type="InterPro" id="IPR051163">
    <property type="entry name" value="Sodium:Solute_Symporter_SSF"/>
</dbReference>
<dbReference type="Gene3D" id="1.20.1730.10">
    <property type="entry name" value="Sodium/glucose cotransporter"/>
    <property type="match status" value="1"/>
</dbReference>
<name>A0A0V1BWD1_TRISP</name>
<feature type="transmembrane region" description="Helical" evidence="12">
    <location>
        <begin position="192"/>
        <end position="215"/>
    </location>
</feature>
<feature type="transmembrane region" description="Helical" evidence="12">
    <location>
        <begin position="571"/>
        <end position="591"/>
    </location>
</feature>
<dbReference type="EMBL" id="JYDH01000008">
    <property type="protein sequence ID" value="KRY41449.1"/>
    <property type="molecule type" value="Genomic_DNA"/>
</dbReference>
<evidence type="ECO:0000256" key="9">
    <source>
        <dbReference type="ARBA" id="ARBA00023136"/>
    </source>
</evidence>
<evidence type="ECO:0000256" key="2">
    <source>
        <dbReference type="ARBA" id="ARBA00006434"/>
    </source>
</evidence>
<proteinExistence type="inferred from homology"/>
<feature type="transmembrane region" description="Helical" evidence="12">
    <location>
        <begin position="221"/>
        <end position="240"/>
    </location>
</feature>
<dbReference type="Proteomes" id="UP000054776">
    <property type="component" value="Unassembled WGS sequence"/>
</dbReference>
<dbReference type="STRING" id="6334.A0A0V1BWD1"/>
<dbReference type="GO" id="GO:0005886">
    <property type="term" value="C:plasma membrane"/>
    <property type="evidence" value="ECO:0007669"/>
    <property type="project" value="UniProtKB-SubCell"/>
</dbReference>
<feature type="transmembrane region" description="Helical" evidence="12">
    <location>
        <begin position="503"/>
        <end position="523"/>
    </location>
</feature>
<dbReference type="GO" id="GO:0006814">
    <property type="term" value="P:sodium ion transport"/>
    <property type="evidence" value="ECO:0007669"/>
    <property type="project" value="UniProtKB-KW"/>
</dbReference>
<feature type="transmembrane region" description="Helical" evidence="12">
    <location>
        <begin position="341"/>
        <end position="366"/>
    </location>
</feature>
<keyword evidence="6 12" id="KW-1133">Transmembrane helix</keyword>
<dbReference type="OrthoDB" id="6132759at2759"/>
<keyword evidence="3" id="KW-0813">Transport</keyword>
<evidence type="ECO:0000256" key="4">
    <source>
        <dbReference type="ARBA" id="ARBA00022475"/>
    </source>
</evidence>
<sequence>MLYLCNKQKCHTNYTITIIIKSEMQERTRRKKQSKVTFFLGASLLPLTIAHKRNFISSKSSKMAPLVKKDFTIVDYVIFVISLLIPAAIGIYYACVGSSRKTAREVLIGSSKLGIVPVALALIATYMSAISILGFPVEIYQYGTMILWYEVAYLIVFPSVAFIFLPVMYPLKLTSVYEYLELRFNRIVRRMASLIFCFQVFLYLAVVLYAPALALSSVTELGIATSMLITGLIATFYTTLGGGNAVVWTSALQMLLIVSGVLAVIIAGSTELGGIGHLWQLADQGKRIQFFDIRADPRIRHSFWSVIIGGSFTILTLFSVNQMGVQRYFTMPTLKSAQLMLLFNIPLNGFFIFLFTFVGLILYATYQWCDPRLYGLIDKADQTLPFYVMNKLFHLTGLPGLFVSALYGAGLSTLASGCTALATVLLQDIVKPIYFTIRQQQLPNTCSIGLAIIGLAFAVGSLKSTIMQISLSIFGIVGGPLLGVFIVGMFLPFCNSKGAMVGLVSSLIVTLWIGFGAIFHGVVPVLLPMNTLGCTSNVTIMNVTLNMSNYNEVYSIYGESSVKPRSSGTKIGTAALLTILISSLVKGSFCFPQHRMGLLHLYLFVLLFIILAVGQLFRVEPAEKNFHKLFMKEATEKINRFHSGDINGSLIEFYKISYQYYSFIGVLVTIIVGSIVSACTGFLKGEKVDQRLISPITRRLCPCFIKYYGNIEDSAMEMKSDK</sequence>
<feature type="transmembrane region" description="Helical" evidence="12">
    <location>
        <begin position="466"/>
        <end position="491"/>
    </location>
</feature>
<dbReference type="PANTHER" id="PTHR42985:SF2">
    <property type="entry name" value="SODIUM-DEPENDENT MULTIVITAMIN TRANSPORTER"/>
    <property type="match status" value="1"/>
</dbReference>
<keyword evidence="14" id="KW-1185">Reference proteome</keyword>
<feature type="transmembrane region" description="Helical" evidence="12">
    <location>
        <begin position="36"/>
        <end position="56"/>
    </location>
</feature>
<dbReference type="InterPro" id="IPR001734">
    <property type="entry name" value="Na/solute_symporter"/>
</dbReference>
<keyword evidence="10" id="KW-0739">Sodium transport</keyword>
<dbReference type="PANTHER" id="PTHR42985">
    <property type="entry name" value="SODIUM-COUPLED MONOCARBOXYLATE TRANSPORTER"/>
    <property type="match status" value="1"/>
</dbReference>
<evidence type="ECO:0000313" key="14">
    <source>
        <dbReference type="Proteomes" id="UP000054776"/>
    </source>
</evidence>
<comment type="caution">
    <text evidence="13">The sequence shown here is derived from an EMBL/GenBank/DDBJ whole genome shotgun (WGS) entry which is preliminary data.</text>
</comment>
<comment type="subcellular location">
    <subcellularLocation>
        <location evidence="1">Cell membrane</location>
        <topology evidence="1">Multi-pass membrane protein</topology>
    </subcellularLocation>
</comment>
<dbReference type="PROSITE" id="PS50283">
    <property type="entry name" value="NA_SOLUT_SYMP_3"/>
    <property type="match status" value="1"/>
</dbReference>
<evidence type="ECO:0000256" key="8">
    <source>
        <dbReference type="ARBA" id="ARBA00023065"/>
    </source>
</evidence>
<keyword evidence="4" id="KW-1003">Cell membrane</keyword>
<evidence type="ECO:0000256" key="6">
    <source>
        <dbReference type="ARBA" id="ARBA00022989"/>
    </source>
</evidence>
<evidence type="ECO:0000256" key="12">
    <source>
        <dbReference type="SAM" id="Phobius"/>
    </source>
</evidence>
<dbReference type="InParanoid" id="A0A0V1BWD1"/>
<comment type="similarity">
    <text evidence="2 11">Belongs to the sodium:solute symporter (SSF) (TC 2.A.21) family.</text>
</comment>
<dbReference type="eggNOG" id="KOG2349">
    <property type="taxonomic scope" value="Eukaryota"/>
</dbReference>
<feature type="transmembrane region" description="Helical" evidence="12">
    <location>
        <begin position="252"/>
        <end position="279"/>
    </location>
</feature>
<evidence type="ECO:0000256" key="1">
    <source>
        <dbReference type="ARBA" id="ARBA00004651"/>
    </source>
</evidence>